<feature type="transmembrane region" description="Helical" evidence="1">
    <location>
        <begin position="20"/>
        <end position="39"/>
    </location>
</feature>
<name>A0A132B6M2_MOLSC</name>
<feature type="transmembrane region" description="Helical" evidence="1">
    <location>
        <begin position="286"/>
        <end position="311"/>
    </location>
</feature>
<feature type="transmembrane region" description="Helical" evidence="1">
    <location>
        <begin position="104"/>
        <end position="122"/>
    </location>
</feature>
<evidence type="ECO:0000256" key="1">
    <source>
        <dbReference type="SAM" id="Phobius"/>
    </source>
</evidence>
<dbReference type="KEGG" id="psco:LY89DRAFT_349096"/>
<keyword evidence="3" id="KW-1185">Reference proteome</keyword>
<dbReference type="AlphaFoldDB" id="A0A132B6M2"/>
<keyword evidence="1" id="KW-1133">Transmembrane helix</keyword>
<proteinExistence type="predicted"/>
<organism evidence="2 3">
    <name type="scientific">Mollisia scopiformis</name>
    <name type="common">Conifer needle endophyte fungus</name>
    <name type="synonym">Phialocephala scopiformis</name>
    <dbReference type="NCBI Taxonomy" id="149040"/>
    <lineage>
        <taxon>Eukaryota</taxon>
        <taxon>Fungi</taxon>
        <taxon>Dikarya</taxon>
        <taxon>Ascomycota</taxon>
        <taxon>Pezizomycotina</taxon>
        <taxon>Leotiomycetes</taxon>
        <taxon>Helotiales</taxon>
        <taxon>Mollisiaceae</taxon>
        <taxon>Mollisia</taxon>
    </lineage>
</organism>
<dbReference type="OrthoDB" id="2847781at2759"/>
<feature type="transmembrane region" description="Helical" evidence="1">
    <location>
        <begin position="176"/>
        <end position="194"/>
    </location>
</feature>
<dbReference type="EMBL" id="KQ947437">
    <property type="protein sequence ID" value="KUJ08058.1"/>
    <property type="molecule type" value="Genomic_DNA"/>
</dbReference>
<dbReference type="RefSeq" id="XP_018062413.1">
    <property type="nucleotide sequence ID" value="XM_018206906.1"/>
</dbReference>
<dbReference type="Proteomes" id="UP000070700">
    <property type="component" value="Unassembled WGS sequence"/>
</dbReference>
<dbReference type="GeneID" id="28816632"/>
<gene>
    <name evidence="2" type="ORF">LY89DRAFT_349096</name>
</gene>
<keyword evidence="1" id="KW-0812">Transmembrane</keyword>
<sequence length="381" mass="42164">MAQPTSKFCGIPSRYRLYLASSPILCVADALSALIRLITLSIRLPIKPRQAFQLVVHARSDPINSEDKKPPESQTWPRYLFFILGTLPAAIKLSSFSGTPWTQVWGLMFATSFIVTELITLLGHPHPHPSSSDQPTSTSTVEAILALSTLQWETSTHAPIRTKTHSLFQTLSKLETTLFLTALLTHLGLQIWTIHTLWQPASRVLETAPLARGIVTWVTFAISLYLMLTSLAWLVASCFGLQGHVARFWTLAWKAEIAAALLPHPPSQNHGSGSGTGSTIPPPPGWVHRAGSAMAIWAYLVGMIWCGYWVLERVVGRWEAVGRVLLLDARGEEEERGVRVDENAYLCFWVFLGGLGSCGLWYAFLYEEVGTVNPSWTDVFG</sequence>
<feature type="transmembrane region" description="Helical" evidence="1">
    <location>
        <begin position="344"/>
        <end position="364"/>
    </location>
</feature>
<dbReference type="InParanoid" id="A0A132B6M2"/>
<accession>A0A132B6M2</accession>
<keyword evidence="1" id="KW-0472">Membrane</keyword>
<reference evidence="2 3" key="1">
    <citation type="submission" date="2015-10" db="EMBL/GenBank/DDBJ databases">
        <title>Full genome of DAOMC 229536 Phialocephala scopiformis, a fungal endophyte of spruce producing the potent anti-insectan compound rugulosin.</title>
        <authorList>
            <consortium name="DOE Joint Genome Institute"/>
            <person name="Walker A.K."/>
            <person name="Frasz S.L."/>
            <person name="Seifert K.A."/>
            <person name="Miller J.D."/>
            <person name="Mondo S.J."/>
            <person name="Labutti K."/>
            <person name="Lipzen A."/>
            <person name="Dockter R."/>
            <person name="Kennedy M."/>
            <person name="Grigoriev I.V."/>
            <person name="Spatafora J.W."/>
        </authorList>
    </citation>
    <scope>NUCLEOTIDE SEQUENCE [LARGE SCALE GENOMIC DNA]</scope>
    <source>
        <strain evidence="2 3">CBS 120377</strain>
    </source>
</reference>
<evidence type="ECO:0000313" key="2">
    <source>
        <dbReference type="EMBL" id="KUJ08058.1"/>
    </source>
</evidence>
<feature type="transmembrane region" description="Helical" evidence="1">
    <location>
        <begin position="214"/>
        <end position="236"/>
    </location>
</feature>
<evidence type="ECO:0000313" key="3">
    <source>
        <dbReference type="Proteomes" id="UP000070700"/>
    </source>
</evidence>
<protein>
    <submittedName>
        <fullName evidence="2">Uncharacterized protein</fullName>
    </submittedName>
</protein>
<feature type="transmembrane region" description="Helical" evidence="1">
    <location>
        <begin position="79"/>
        <end position="98"/>
    </location>
</feature>